<keyword evidence="2" id="KW-1185">Reference proteome</keyword>
<protein>
    <submittedName>
        <fullName evidence="1">Uncharacterized protein</fullName>
    </submittedName>
</protein>
<dbReference type="Proteomes" id="UP001472866">
    <property type="component" value="Chromosome 07"/>
</dbReference>
<sequence>MTEGVITKKSESFISPPTTEGARAKEVVWIRHAALKEHDLMIPMEGLNTLNDLRIQAQKKVSDVADGEVIIKELRRKNGELLDLKDPIHSCIKKSEVLVAISDETVKAKKHIRIEHDELIKRKVELWLPIEDSSTLNFGQFRNKVQDLLQVHLGPNEVLKKMTTLGDGKEIADEKTLNEEIAKGSVIETETKSVSTSKCLCF</sequence>
<reference evidence="1 2" key="1">
    <citation type="submission" date="2024-03" db="EMBL/GenBank/DDBJ databases">
        <title>Complete genome sequence of the green alga Chloropicon roscoffensis RCC1871.</title>
        <authorList>
            <person name="Lemieux C."/>
            <person name="Pombert J.-F."/>
            <person name="Otis C."/>
            <person name="Turmel M."/>
        </authorList>
    </citation>
    <scope>NUCLEOTIDE SEQUENCE [LARGE SCALE GENOMIC DNA]</scope>
    <source>
        <strain evidence="1 2">RCC1871</strain>
    </source>
</reference>
<gene>
    <name evidence="1" type="ORF">HKI87_07g46270</name>
</gene>
<dbReference type="EMBL" id="CP151507">
    <property type="protein sequence ID" value="WZN63082.1"/>
    <property type="molecule type" value="Genomic_DNA"/>
</dbReference>
<accession>A0AAX4P9L7</accession>
<name>A0AAX4P9L7_9CHLO</name>
<dbReference type="AlphaFoldDB" id="A0AAX4P9L7"/>
<evidence type="ECO:0000313" key="2">
    <source>
        <dbReference type="Proteomes" id="UP001472866"/>
    </source>
</evidence>
<proteinExistence type="predicted"/>
<evidence type="ECO:0000313" key="1">
    <source>
        <dbReference type="EMBL" id="WZN63082.1"/>
    </source>
</evidence>
<organism evidence="1 2">
    <name type="scientific">Chloropicon roscoffensis</name>
    <dbReference type="NCBI Taxonomy" id="1461544"/>
    <lineage>
        <taxon>Eukaryota</taxon>
        <taxon>Viridiplantae</taxon>
        <taxon>Chlorophyta</taxon>
        <taxon>Chloropicophyceae</taxon>
        <taxon>Chloropicales</taxon>
        <taxon>Chloropicaceae</taxon>
        <taxon>Chloropicon</taxon>
    </lineage>
</organism>